<dbReference type="Proteomes" id="UP000297635">
    <property type="component" value="Unassembled WGS sequence"/>
</dbReference>
<name>A0A4Z0V3V5_9BACT</name>
<proteinExistence type="predicted"/>
<comment type="caution">
    <text evidence="1">The sequence shown here is derived from an EMBL/GenBank/DDBJ whole genome shotgun (WGS) entry which is preliminary data.</text>
</comment>
<gene>
    <name evidence="1" type="ORF">EZ315_12165</name>
</gene>
<dbReference type="RefSeq" id="WP_123611624.1">
    <property type="nucleotide sequence ID" value="NZ_SJSA01000002.1"/>
</dbReference>
<dbReference type="GeneID" id="82150546"/>
<organism evidence="1 2">
    <name type="scientific">Duncaniella freteri</name>
    <dbReference type="NCBI Taxonomy" id="2530391"/>
    <lineage>
        <taxon>Bacteria</taxon>
        <taxon>Pseudomonadati</taxon>
        <taxon>Bacteroidota</taxon>
        <taxon>Bacteroidia</taxon>
        <taxon>Bacteroidales</taxon>
        <taxon>Muribaculaceae</taxon>
        <taxon>Duncaniella</taxon>
    </lineage>
</organism>
<sequence>MKKKYRIRRTCKWVHSHNRHLYCPTYSVQVRTWPGLWIDVKQFKDEEDPDFARREAEELLDKLNEK</sequence>
<evidence type="ECO:0000313" key="2">
    <source>
        <dbReference type="Proteomes" id="UP000297635"/>
    </source>
</evidence>
<protein>
    <submittedName>
        <fullName evidence="1">Uncharacterized protein</fullName>
    </submittedName>
</protein>
<reference evidence="1 2" key="1">
    <citation type="submission" date="2019-02" db="EMBL/GenBank/DDBJ databases">
        <title>Isolation and identification of novel species under the genus Muribaculum.</title>
        <authorList>
            <person name="Miyake S."/>
            <person name="Ding Y."/>
            <person name="Low A."/>
            <person name="Soh M."/>
            <person name="Seedorf H."/>
        </authorList>
    </citation>
    <scope>NUCLEOTIDE SEQUENCE [LARGE SCALE GENOMIC DNA]</scope>
    <source>
        <strain evidence="1 2">TLL-A3</strain>
    </source>
</reference>
<keyword evidence="2" id="KW-1185">Reference proteome</keyword>
<accession>A0A4Z0V3V5</accession>
<dbReference type="AlphaFoldDB" id="A0A4Z0V3V5"/>
<evidence type="ECO:0000313" key="1">
    <source>
        <dbReference type="EMBL" id="TGG36588.1"/>
    </source>
</evidence>
<dbReference type="EMBL" id="SJSA01000002">
    <property type="protein sequence ID" value="TGG36588.1"/>
    <property type="molecule type" value="Genomic_DNA"/>
</dbReference>